<organism evidence="3 4">
    <name type="scientific">Symbiodinium microadriaticum</name>
    <name type="common">Dinoflagellate</name>
    <name type="synonym">Zooxanthella microadriatica</name>
    <dbReference type="NCBI Taxonomy" id="2951"/>
    <lineage>
        <taxon>Eukaryota</taxon>
        <taxon>Sar</taxon>
        <taxon>Alveolata</taxon>
        <taxon>Dinophyceae</taxon>
        <taxon>Suessiales</taxon>
        <taxon>Symbiodiniaceae</taxon>
        <taxon>Symbiodinium</taxon>
    </lineage>
</organism>
<accession>A0A1Q9EIP0</accession>
<evidence type="ECO:0000256" key="2">
    <source>
        <dbReference type="SAM" id="Phobius"/>
    </source>
</evidence>
<comment type="caution">
    <text evidence="3">The sequence shown here is derived from an EMBL/GenBank/DDBJ whole genome shotgun (WGS) entry which is preliminary data.</text>
</comment>
<dbReference type="AlphaFoldDB" id="A0A1Q9EIP0"/>
<feature type="transmembrane region" description="Helical" evidence="2">
    <location>
        <begin position="6"/>
        <end position="27"/>
    </location>
</feature>
<name>A0A1Q9EIP0_SYMMI</name>
<reference evidence="3 4" key="1">
    <citation type="submission" date="2016-02" db="EMBL/GenBank/DDBJ databases">
        <title>Genome analysis of coral dinoflagellate symbionts highlights evolutionary adaptations to a symbiotic lifestyle.</title>
        <authorList>
            <person name="Aranda M."/>
            <person name="Li Y."/>
            <person name="Liew Y.J."/>
            <person name="Baumgarten S."/>
            <person name="Simakov O."/>
            <person name="Wilson M."/>
            <person name="Piel J."/>
            <person name="Ashoor H."/>
            <person name="Bougouffa S."/>
            <person name="Bajic V.B."/>
            <person name="Ryu T."/>
            <person name="Ravasi T."/>
            <person name="Bayer T."/>
            <person name="Micklem G."/>
            <person name="Kim H."/>
            <person name="Bhak J."/>
            <person name="Lajeunesse T.C."/>
            <person name="Voolstra C.R."/>
        </authorList>
    </citation>
    <scope>NUCLEOTIDE SEQUENCE [LARGE SCALE GENOMIC DNA]</scope>
    <source>
        <strain evidence="3 4">CCMP2467</strain>
    </source>
</reference>
<evidence type="ECO:0000256" key="1">
    <source>
        <dbReference type="SAM" id="MobiDB-lite"/>
    </source>
</evidence>
<feature type="region of interest" description="Disordered" evidence="1">
    <location>
        <begin position="125"/>
        <end position="144"/>
    </location>
</feature>
<dbReference type="Proteomes" id="UP000186817">
    <property type="component" value="Unassembled WGS sequence"/>
</dbReference>
<evidence type="ECO:0000313" key="4">
    <source>
        <dbReference type="Proteomes" id="UP000186817"/>
    </source>
</evidence>
<gene>
    <name evidence="3" type="ORF">AK812_SmicGene9342</name>
</gene>
<keyword evidence="4" id="KW-1185">Reference proteome</keyword>
<feature type="transmembrane region" description="Helical" evidence="2">
    <location>
        <begin position="39"/>
        <end position="59"/>
    </location>
</feature>
<keyword evidence="2" id="KW-1133">Transmembrane helix</keyword>
<sequence length="209" mass="22786">MTSRTTIIVVIAALLILMALVFINMAVITMTFRTSTITVGVIVTLLVLMAFVVIVNMTISASSITDYSASDDDDTVRVDSYCNQYVDDDEVAETMHDNRMEAMVVVLSMSEDVGFTSGAAGRRLELPGPQHLKTPSHGQKQAQAPGRIRQLLATFHTLHGSLGLTQQGMAITLPQSTEGSEGKYSPLFDVTYNVVALRSTKFYYRSGPK</sequence>
<proteinExistence type="predicted"/>
<evidence type="ECO:0000313" key="3">
    <source>
        <dbReference type="EMBL" id="OLQ07238.1"/>
    </source>
</evidence>
<protein>
    <submittedName>
        <fullName evidence="3">Uncharacterized protein</fullName>
    </submittedName>
</protein>
<dbReference type="EMBL" id="LSRX01000143">
    <property type="protein sequence ID" value="OLQ07238.1"/>
    <property type="molecule type" value="Genomic_DNA"/>
</dbReference>
<keyword evidence="2" id="KW-0812">Transmembrane</keyword>
<keyword evidence="2" id="KW-0472">Membrane</keyword>